<accession>A0A0V0Z2B4</accession>
<dbReference type="Proteomes" id="UP000054653">
    <property type="component" value="Unassembled WGS sequence"/>
</dbReference>
<feature type="signal peptide" evidence="1">
    <location>
        <begin position="1"/>
        <end position="18"/>
    </location>
</feature>
<protein>
    <submittedName>
        <fullName evidence="2">Uncharacterized protein</fullName>
    </submittedName>
</protein>
<dbReference type="AlphaFoldDB" id="A0A0V0Z2B4"/>
<sequence length="39" mass="4504">MAFTYCLLLFCFVPSVGLQQLLNARNERRERSTMLPIAT</sequence>
<name>A0A0V0Z2B4_TRIBR</name>
<proteinExistence type="predicted"/>
<evidence type="ECO:0000313" key="2">
    <source>
        <dbReference type="EMBL" id="KRY06556.1"/>
    </source>
</evidence>
<keyword evidence="3" id="KW-1185">Reference proteome</keyword>
<feature type="chain" id="PRO_5006873440" evidence="1">
    <location>
        <begin position="19"/>
        <end position="39"/>
    </location>
</feature>
<organism evidence="2 3">
    <name type="scientific">Trichinella britovi</name>
    <name type="common">Parasitic roundworm</name>
    <dbReference type="NCBI Taxonomy" id="45882"/>
    <lineage>
        <taxon>Eukaryota</taxon>
        <taxon>Metazoa</taxon>
        <taxon>Ecdysozoa</taxon>
        <taxon>Nematoda</taxon>
        <taxon>Enoplea</taxon>
        <taxon>Dorylaimia</taxon>
        <taxon>Trichinellida</taxon>
        <taxon>Trichinellidae</taxon>
        <taxon>Trichinella</taxon>
    </lineage>
</organism>
<comment type="caution">
    <text evidence="2">The sequence shown here is derived from an EMBL/GenBank/DDBJ whole genome shotgun (WGS) entry which is preliminary data.</text>
</comment>
<dbReference type="EMBL" id="JYDI01004425">
    <property type="protein sequence ID" value="KRY06556.1"/>
    <property type="molecule type" value="Genomic_DNA"/>
</dbReference>
<gene>
    <name evidence="2" type="ORF">T03_15753</name>
</gene>
<keyword evidence="1" id="KW-0732">Signal</keyword>
<evidence type="ECO:0000313" key="3">
    <source>
        <dbReference type="Proteomes" id="UP000054653"/>
    </source>
</evidence>
<reference evidence="2 3" key="1">
    <citation type="submission" date="2015-01" db="EMBL/GenBank/DDBJ databases">
        <title>Evolution of Trichinella species and genotypes.</title>
        <authorList>
            <person name="Korhonen P.K."/>
            <person name="Edoardo P."/>
            <person name="Giuseppe L.R."/>
            <person name="Gasser R.B."/>
        </authorList>
    </citation>
    <scope>NUCLEOTIDE SEQUENCE [LARGE SCALE GENOMIC DNA]</scope>
    <source>
        <strain evidence="2">ISS120</strain>
    </source>
</reference>
<evidence type="ECO:0000256" key="1">
    <source>
        <dbReference type="SAM" id="SignalP"/>
    </source>
</evidence>